<dbReference type="Proteomes" id="UP001185863">
    <property type="component" value="Unassembled WGS sequence"/>
</dbReference>
<dbReference type="Pfam" id="PF08327">
    <property type="entry name" value="AHSA1"/>
    <property type="match status" value="1"/>
</dbReference>
<sequence>MDSTSITRSVVISAPRSTVWAAITDADKVAQWFGQQAEINLAVGGRAEFTWDGHGTSRAIVTEVDEPNCFGFRWAADRDTDPVEGNSTLVRFTLTEHESGTELTVTETGFETLDRDADARNQQREGNIQGWHAELDELVAYLHGVKA</sequence>
<organism evidence="3 4">
    <name type="scientific">Rhodococcus oxybenzonivorans</name>
    <dbReference type="NCBI Taxonomy" id="1990687"/>
    <lineage>
        <taxon>Bacteria</taxon>
        <taxon>Bacillati</taxon>
        <taxon>Actinomycetota</taxon>
        <taxon>Actinomycetes</taxon>
        <taxon>Mycobacteriales</taxon>
        <taxon>Nocardiaceae</taxon>
        <taxon>Rhodococcus</taxon>
    </lineage>
</organism>
<dbReference type="InterPro" id="IPR023393">
    <property type="entry name" value="START-like_dom_sf"/>
</dbReference>
<evidence type="ECO:0000256" key="1">
    <source>
        <dbReference type="ARBA" id="ARBA00006817"/>
    </source>
</evidence>
<accession>A0AAE4UZX0</accession>
<evidence type="ECO:0000313" key="3">
    <source>
        <dbReference type="EMBL" id="MDV7265534.1"/>
    </source>
</evidence>
<evidence type="ECO:0000259" key="2">
    <source>
        <dbReference type="Pfam" id="PF08327"/>
    </source>
</evidence>
<proteinExistence type="inferred from homology"/>
<reference evidence="3" key="1">
    <citation type="submission" date="2023-10" db="EMBL/GenBank/DDBJ databases">
        <title>Development of a sustainable strategy for remediation of hydrocarbon-contaminated territories based on the waste exchange concept.</title>
        <authorList>
            <person name="Krivoruchko A."/>
        </authorList>
    </citation>
    <scope>NUCLEOTIDE SEQUENCE</scope>
    <source>
        <strain evidence="3">IEGM 68</strain>
    </source>
</reference>
<gene>
    <name evidence="3" type="ORF">R4315_13380</name>
</gene>
<feature type="domain" description="Activator of Hsp90 ATPase homologue 1/2-like C-terminal" evidence="2">
    <location>
        <begin position="14"/>
        <end position="142"/>
    </location>
</feature>
<protein>
    <submittedName>
        <fullName evidence="3">SRPBCC family protein</fullName>
    </submittedName>
</protein>
<comment type="caution">
    <text evidence="3">The sequence shown here is derived from an EMBL/GenBank/DDBJ whole genome shotgun (WGS) entry which is preliminary data.</text>
</comment>
<dbReference type="RefSeq" id="WP_317745203.1">
    <property type="nucleotide sequence ID" value="NZ_JAWLUP010000027.1"/>
</dbReference>
<dbReference type="EMBL" id="JAWLUP010000027">
    <property type="protein sequence ID" value="MDV7265534.1"/>
    <property type="molecule type" value="Genomic_DNA"/>
</dbReference>
<dbReference type="SUPFAM" id="SSF55961">
    <property type="entry name" value="Bet v1-like"/>
    <property type="match status" value="1"/>
</dbReference>
<name>A0AAE4UZX0_9NOCA</name>
<evidence type="ECO:0000313" key="4">
    <source>
        <dbReference type="Proteomes" id="UP001185863"/>
    </source>
</evidence>
<dbReference type="Gene3D" id="3.30.530.20">
    <property type="match status" value="1"/>
</dbReference>
<dbReference type="AlphaFoldDB" id="A0AAE4UZX0"/>
<comment type="similarity">
    <text evidence="1">Belongs to the AHA1 family.</text>
</comment>
<dbReference type="InterPro" id="IPR013538">
    <property type="entry name" value="ASHA1/2-like_C"/>
</dbReference>
<dbReference type="CDD" id="cd08898">
    <property type="entry name" value="SRPBCC_CalC_Aha1-like_5"/>
    <property type="match status" value="1"/>
</dbReference>